<reference evidence="2" key="2">
    <citation type="journal article" date="2022" name="Microb. Genom.">
        <title>A chromosome-scale genome assembly of the tomato pathogen Cladosporium fulvum reveals a compartmentalized genome architecture and the presence of a dispensable chromosome.</title>
        <authorList>
            <person name="Zaccaron A.Z."/>
            <person name="Chen L.H."/>
            <person name="Samaras A."/>
            <person name="Stergiopoulos I."/>
        </authorList>
    </citation>
    <scope>NUCLEOTIDE SEQUENCE</scope>
    <source>
        <strain evidence="2">Race5_Kim</strain>
    </source>
</reference>
<evidence type="ECO:0000313" key="2">
    <source>
        <dbReference type="EMBL" id="UJO20914.1"/>
    </source>
</evidence>
<gene>
    <name evidence="2" type="ORF">CLAFUR5_10883</name>
</gene>
<keyword evidence="3" id="KW-1185">Reference proteome</keyword>
<dbReference type="InterPro" id="IPR038883">
    <property type="entry name" value="AN11006-like"/>
</dbReference>
<reference evidence="2" key="1">
    <citation type="submission" date="2021-12" db="EMBL/GenBank/DDBJ databases">
        <authorList>
            <person name="Zaccaron A."/>
            <person name="Stergiopoulos I."/>
        </authorList>
    </citation>
    <scope>NUCLEOTIDE SEQUENCE</scope>
    <source>
        <strain evidence="2">Race5_Kim</strain>
    </source>
</reference>
<evidence type="ECO:0000313" key="3">
    <source>
        <dbReference type="Proteomes" id="UP000756132"/>
    </source>
</evidence>
<accession>A0A9Q8PED8</accession>
<dbReference type="EMBL" id="CP090170">
    <property type="protein sequence ID" value="UJO20914.1"/>
    <property type="molecule type" value="Genomic_DNA"/>
</dbReference>
<dbReference type="InterPro" id="IPR045518">
    <property type="entry name" value="2EXR"/>
</dbReference>
<dbReference type="Proteomes" id="UP000756132">
    <property type="component" value="Chromosome 8"/>
</dbReference>
<proteinExistence type="predicted"/>
<protein>
    <recommendedName>
        <fullName evidence="1">2EXR domain-containing protein</fullName>
    </recommendedName>
</protein>
<dbReference type="GeneID" id="71990761"/>
<evidence type="ECO:0000259" key="1">
    <source>
        <dbReference type="Pfam" id="PF20150"/>
    </source>
</evidence>
<dbReference type="PANTHER" id="PTHR42085">
    <property type="entry name" value="F-BOX DOMAIN-CONTAINING PROTEIN"/>
    <property type="match status" value="1"/>
</dbReference>
<dbReference type="KEGG" id="ffu:CLAFUR5_10883"/>
<name>A0A9Q8PED8_PASFU</name>
<sequence length="198" mass="22579">MSATDPHAPSTFPTAVPIVSSVIATVSDATISNTNSSFLQLPAELRTQIYEYCLPQSGGARPIYRKAHQRPPPLLQACRQTRQETFAMYYSTGSFRTRSDEDLIRWVKAIGPEARALIRGLTIYSFDEWTPDLTAQKPRMLVRLRHLYTRLEEEGLSLPAGTLTAFIRLSDRTCRCMTEIEIEENLVIVRRKWLRYLG</sequence>
<feature type="domain" description="2EXR" evidence="1">
    <location>
        <begin position="37"/>
        <end position="97"/>
    </location>
</feature>
<dbReference type="Pfam" id="PF20150">
    <property type="entry name" value="2EXR"/>
    <property type="match status" value="1"/>
</dbReference>
<organism evidence="2 3">
    <name type="scientific">Passalora fulva</name>
    <name type="common">Tomato leaf mold</name>
    <name type="synonym">Cladosporium fulvum</name>
    <dbReference type="NCBI Taxonomy" id="5499"/>
    <lineage>
        <taxon>Eukaryota</taxon>
        <taxon>Fungi</taxon>
        <taxon>Dikarya</taxon>
        <taxon>Ascomycota</taxon>
        <taxon>Pezizomycotina</taxon>
        <taxon>Dothideomycetes</taxon>
        <taxon>Dothideomycetidae</taxon>
        <taxon>Mycosphaerellales</taxon>
        <taxon>Mycosphaerellaceae</taxon>
        <taxon>Fulvia</taxon>
    </lineage>
</organism>
<dbReference type="RefSeq" id="XP_047765280.1">
    <property type="nucleotide sequence ID" value="XM_047910031.1"/>
</dbReference>
<dbReference type="OrthoDB" id="5413827at2759"/>
<dbReference type="AlphaFoldDB" id="A0A9Q8PED8"/>
<dbReference type="PANTHER" id="PTHR42085:SF2">
    <property type="entry name" value="F-BOX DOMAIN-CONTAINING PROTEIN"/>
    <property type="match status" value="1"/>
</dbReference>